<dbReference type="CDD" id="cd16279">
    <property type="entry name" value="metallo-hydrolase-like_MBL-fold"/>
    <property type="match status" value="1"/>
</dbReference>
<comment type="function">
    <text evidence="2">Counteracts the endogenous Pycsar antiviral defense system. Phosphodiesterase that enables metal-dependent hydrolysis of host cyclic nucleotide Pycsar defense signals such as cCMP and cUMP.</text>
</comment>
<evidence type="ECO:0000256" key="1">
    <source>
        <dbReference type="ARBA" id="ARBA00034221"/>
    </source>
</evidence>
<reference evidence="6" key="1">
    <citation type="journal article" date="2019" name="Int. J. Syst. Evol. Microbiol.">
        <title>The Global Catalogue of Microorganisms (GCM) 10K type strain sequencing project: providing services to taxonomists for standard genome sequencing and annotation.</title>
        <authorList>
            <consortium name="The Broad Institute Genomics Platform"/>
            <consortium name="The Broad Institute Genome Sequencing Center for Infectious Disease"/>
            <person name="Wu L."/>
            <person name="Ma J."/>
        </authorList>
    </citation>
    <scope>NUCLEOTIDE SEQUENCE [LARGE SCALE GENOMIC DNA]</scope>
    <source>
        <strain evidence="6">CCUG 53270</strain>
    </source>
</reference>
<dbReference type="InterPro" id="IPR001279">
    <property type="entry name" value="Metallo-B-lactamas"/>
</dbReference>
<organism evidence="5 6">
    <name type="scientific">Paenibacillus vulneris</name>
    <dbReference type="NCBI Taxonomy" id="1133364"/>
    <lineage>
        <taxon>Bacteria</taxon>
        <taxon>Bacillati</taxon>
        <taxon>Bacillota</taxon>
        <taxon>Bacilli</taxon>
        <taxon>Bacillales</taxon>
        <taxon>Paenibacillaceae</taxon>
        <taxon>Paenibacillus</taxon>
    </lineage>
</organism>
<dbReference type="PANTHER" id="PTHR42663:SF6">
    <property type="entry name" value="HYDROLASE C777.06C-RELATED"/>
    <property type="match status" value="1"/>
</dbReference>
<dbReference type="RefSeq" id="WP_345593536.1">
    <property type="nucleotide sequence ID" value="NZ_BAABJG010000045.1"/>
</dbReference>
<evidence type="ECO:0000256" key="3">
    <source>
        <dbReference type="ARBA" id="ARBA00048505"/>
    </source>
</evidence>
<accession>A0ABW3URN5</accession>
<evidence type="ECO:0000313" key="5">
    <source>
        <dbReference type="EMBL" id="MFD1222109.1"/>
    </source>
</evidence>
<dbReference type="Proteomes" id="UP001597180">
    <property type="component" value="Unassembled WGS sequence"/>
</dbReference>
<sequence length="260" mass="29827">MNDILTFWGTGDSMGVPRVYCSCDICMEARTTGRNRRFRSSAMLSAGGHELLIDCGPDWRTQMERLDKRFIEHVLITHAHFDHIAGLPEWADACRWLGRKGHLYAPGDVLETIAQQFPWLERHLEMHDCMNGLTWENWDIVPWKVCHGKNGYSYAYKFTRTGSAPYSWVYCSDAINLNKEEKAPLHGLQLLVLGTNFYKEEAALPTRSVYDMEEALLLLEEVQPARTLFTHMSHGVDVLRDYGLPSYVALAENGMQLRLE</sequence>
<dbReference type="Gene3D" id="3.60.15.10">
    <property type="entry name" value="Ribonuclease Z/Hydroxyacylglutathione hydrolase-like"/>
    <property type="match status" value="1"/>
</dbReference>
<dbReference type="InterPro" id="IPR036866">
    <property type="entry name" value="RibonucZ/Hydroxyglut_hydro"/>
</dbReference>
<feature type="domain" description="Metallo-beta-lactamase" evidence="4">
    <location>
        <begin position="38"/>
        <end position="231"/>
    </location>
</feature>
<proteinExistence type="predicted"/>
<gene>
    <name evidence="5" type="ORF">ACFQ4B_18470</name>
</gene>
<name>A0ABW3URN5_9BACL</name>
<dbReference type="PANTHER" id="PTHR42663">
    <property type="entry name" value="HYDROLASE C777.06C-RELATED-RELATED"/>
    <property type="match status" value="1"/>
</dbReference>
<evidence type="ECO:0000256" key="2">
    <source>
        <dbReference type="ARBA" id="ARBA00034301"/>
    </source>
</evidence>
<keyword evidence="6" id="KW-1185">Reference proteome</keyword>
<dbReference type="EMBL" id="JBHTLU010000022">
    <property type="protein sequence ID" value="MFD1222109.1"/>
    <property type="molecule type" value="Genomic_DNA"/>
</dbReference>
<evidence type="ECO:0000259" key="4">
    <source>
        <dbReference type="SMART" id="SM00849"/>
    </source>
</evidence>
<dbReference type="Pfam" id="PF12706">
    <property type="entry name" value="Lactamase_B_2"/>
    <property type="match status" value="1"/>
</dbReference>
<evidence type="ECO:0000313" key="6">
    <source>
        <dbReference type="Proteomes" id="UP001597180"/>
    </source>
</evidence>
<comment type="catalytic activity">
    <reaction evidence="1">
        <text>3',5'-cyclic CMP + H2O = CMP + H(+)</text>
        <dbReference type="Rhea" id="RHEA:72675"/>
        <dbReference type="ChEBI" id="CHEBI:15377"/>
        <dbReference type="ChEBI" id="CHEBI:15378"/>
        <dbReference type="ChEBI" id="CHEBI:58003"/>
        <dbReference type="ChEBI" id="CHEBI:60377"/>
    </reaction>
    <physiologicalReaction direction="left-to-right" evidence="1">
        <dbReference type="Rhea" id="RHEA:72676"/>
    </physiologicalReaction>
</comment>
<dbReference type="SUPFAM" id="SSF56281">
    <property type="entry name" value="Metallo-hydrolase/oxidoreductase"/>
    <property type="match status" value="1"/>
</dbReference>
<comment type="caution">
    <text evidence="5">The sequence shown here is derived from an EMBL/GenBank/DDBJ whole genome shotgun (WGS) entry which is preliminary data.</text>
</comment>
<dbReference type="SMART" id="SM00849">
    <property type="entry name" value="Lactamase_B"/>
    <property type="match status" value="1"/>
</dbReference>
<comment type="catalytic activity">
    <reaction evidence="3">
        <text>3',5'-cyclic UMP + H2O = UMP + H(+)</text>
        <dbReference type="Rhea" id="RHEA:70575"/>
        <dbReference type="ChEBI" id="CHEBI:15377"/>
        <dbReference type="ChEBI" id="CHEBI:15378"/>
        <dbReference type="ChEBI" id="CHEBI:57865"/>
        <dbReference type="ChEBI" id="CHEBI:184387"/>
    </reaction>
    <physiologicalReaction direction="left-to-right" evidence="3">
        <dbReference type="Rhea" id="RHEA:70576"/>
    </physiologicalReaction>
</comment>
<protein>
    <submittedName>
        <fullName evidence="5">MBL fold metallo-hydrolase</fullName>
    </submittedName>
</protein>